<accession>A0A370FRI7</accession>
<proteinExistence type="predicted"/>
<dbReference type="Gene3D" id="2.30.110.20">
    <property type="entry name" value="Hcp1-like"/>
    <property type="match status" value="1"/>
</dbReference>
<dbReference type="OrthoDB" id="8845653at2"/>
<reference evidence="1 2" key="1">
    <citation type="submission" date="2018-07" db="EMBL/GenBank/DDBJ databases">
        <title>Genomic Encyclopedia of Type Strains, Phase IV (KMG-IV): sequencing the most valuable type-strain genomes for metagenomic binning, comparative biology and taxonomic classification.</title>
        <authorList>
            <person name="Goeker M."/>
        </authorList>
    </citation>
    <scope>NUCLEOTIDE SEQUENCE [LARGE SCALE GENOMIC DNA]</scope>
    <source>
        <strain evidence="1 2">DSM 21352</strain>
    </source>
</reference>
<comment type="caution">
    <text evidence="1">The sequence shown here is derived from an EMBL/GenBank/DDBJ whole genome shotgun (WGS) entry which is preliminary data.</text>
</comment>
<dbReference type="SUPFAM" id="SSF141452">
    <property type="entry name" value="Hcp1-like"/>
    <property type="match status" value="1"/>
</dbReference>
<dbReference type="InterPro" id="IPR008514">
    <property type="entry name" value="T6SS_Hcp"/>
</dbReference>
<dbReference type="RefSeq" id="WP_017762180.1">
    <property type="nucleotide sequence ID" value="NZ_QQAV01000001.1"/>
</dbReference>
<evidence type="ECO:0000313" key="2">
    <source>
        <dbReference type="Proteomes" id="UP000255265"/>
    </source>
</evidence>
<evidence type="ECO:0000313" key="1">
    <source>
        <dbReference type="EMBL" id="RDI29481.1"/>
    </source>
</evidence>
<dbReference type="Proteomes" id="UP000255265">
    <property type="component" value="Unassembled WGS sequence"/>
</dbReference>
<name>A0A370FRI7_9BURK</name>
<dbReference type="AlphaFoldDB" id="A0A370FRI7"/>
<protein>
    <submittedName>
        <fullName evidence="1">Type VI secretion system (T6SS) effector Hcp</fullName>
    </submittedName>
</protein>
<gene>
    <name evidence="1" type="ORF">DFR41_1011237</name>
</gene>
<dbReference type="InterPro" id="IPR036624">
    <property type="entry name" value="Hcp1-lik_sf"/>
</dbReference>
<keyword evidence="2" id="KW-1185">Reference proteome</keyword>
<dbReference type="EMBL" id="QQAV01000001">
    <property type="protein sequence ID" value="RDI29481.1"/>
    <property type="molecule type" value="Genomic_DNA"/>
</dbReference>
<organism evidence="1 2">
    <name type="scientific">Pseudacidovorax intermedius</name>
    <dbReference type="NCBI Taxonomy" id="433924"/>
    <lineage>
        <taxon>Bacteria</taxon>
        <taxon>Pseudomonadati</taxon>
        <taxon>Pseudomonadota</taxon>
        <taxon>Betaproteobacteria</taxon>
        <taxon>Burkholderiales</taxon>
        <taxon>Comamonadaceae</taxon>
        <taxon>Pseudacidovorax</taxon>
    </lineage>
</organism>
<dbReference type="Pfam" id="PF05638">
    <property type="entry name" value="T6SS_HCP"/>
    <property type="match status" value="1"/>
</dbReference>
<sequence length="184" mass="19602">MSFNQDQQIDADEALRMLELSLNRSDNIDVVMTLESKGAQIEGESTRPFADGKKRMAVLGYFSAVRADAAPGGTKSKLSMNAMLIVRRCDAATASIANLIKSQASDAKVVLSCFKASGDSSKEQESTLEIALSDARLANYVLVTGGSAGYPCEILAFAYRKLSIASAPQLNDGRRGAVRMAELG</sequence>